<dbReference type="Gene3D" id="3.10.180.10">
    <property type="entry name" value="2,3-Dihydroxybiphenyl 1,2-Dioxygenase, domain 1"/>
    <property type="match status" value="1"/>
</dbReference>
<name>A0A7J5DUL9_NOCSI</name>
<gene>
    <name evidence="2" type="ORF">F9L07_18340</name>
</gene>
<proteinExistence type="predicted"/>
<sequence length="125" mass="13726">MSIDLNHTIVHASDRDATADFLTDVLGLPEARTYGPFRVVELGNGVSLDVMTAPGPIAPQHYAFLVGDAEFDAIHDRIVARGLPFWADPFRREPGRVNHHDGGRGLYWPAPDDHNLEIITVPYGG</sequence>
<comment type="caution">
    <text evidence="2">The sequence shown here is derived from an EMBL/GenBank/DDBJ whole genome shotgun (WGS) entry which is preliminary data.</text>
</comment>
<dbReference type="CDD" id="cd08351">
    <property type="entry name" value="ChaP_like"/>
    <property type="match status" value="1"/>
</dbReference>
<evidence type="ECO:0000259" key="1">
    <source>
        <dbReference type="PROSITE" id="PS51819"/>
    </source>
</evidence>
<evidence type="ECO:0000313" key="2">
    <source>
        <dbReference type="EMBL" id="KAB2809024.1"/>
    </source>
</evidence>
<reference evidence="2 3" key="1">
    <citation type="submission" date="2019-09" db="EMBL/GenBank/DDBJ databases">
        <title>Pimelobacter sp. isolated from Paulinella.</title>
        <authorList>
            <person name="Jeong S.E."/>
        </authorList>
    </citation>
    <scope>NUCLEOTIDE SEQUENCE [LARGE SCALE GENOMIC DNA]</scope>
    <source>
        <strain evidence="2 3">Pch-N</strain>
    </source>
</reference>
<dbReference type="RefSeq" id="WP_151581266.1">
    <property type="nucleotide sequence ID" value="NZ_WBVM01000002.1"/>
</dbReference>
<dbReference type="Proteomes" id="UP000449906">
    <property type="component" value="Unassembled WGS sequence"/>
</dbReference>
<dbReference type="InterPro" id="IPR004360">
    <property type="entry name" value="Glyas_Fos-R_dOase_dom"/>
</dbReference>
<organism evidence="2 3">
    <name type="scientific">Nocardioides simplex</name>
    <name type="common">Arthrobacter simplex</name>
    <dbReference type="NCBI Taxonomy" id="2045"/>
    <lineage>
        <taxon>Bacteria</taxon>
        <taxon>Bacillati</taxon>
        <taxon>Actinomycetota</taxon>
        <taxon>Actinomycetes</taxon>
        <taxon>Propionibacteriales</taxon>
        <taxon>Nocardioidaceae</taxon>
        <taxon>Pimelobacter</taxon>
    </lineage>
</organism>
<dbReference type="SUPFAM" id="SSF54593">
    <property type="entry name" value="Glyoxalase/Bleomycin resistance protein/Dihydroxybiphenyl dioxygenase"/>
    <property type="match status" value="1"/>
</dbReference>
<dbReference type="Pfam" id="PF00903">
    <property type="entry name" value="Glyoxalase"/>
    <property type="match status" value="1"/>
</dbReference>
<dbReference type="InterPro" id="IPR029068">
    <property type="entry name" value="Glyas_Bleomycin-R_OHBP_Dase"/>
</dbReference>
<dbReference type="InterPro" id="IPR037523">
    <property type="entry name" value="VOC_core"/>
</dbReference>
<feature type="domain" description="VOC" evidence="1">
    <location>
        <begin position="4"/>
        <end position="121"/>
    </location>
</feature>
<dbReference type="EMBL" id="WBVM01000002">
    <property type="protein sequence ID" value="KAB2809024.1"/>
    <property type="molecule type" value="Genomic_DNA"/>
</dbReference>
<evidence type="ECO:0000313" key="3">
    <source>
        <dbReference type="Proteomes" id="UP000449906"/>
    </source>
</evidence>
<protein>
    <submittedName>
        <fullName evidence="2">VOC family protein</fullName>
    </submittedName>
</protein>
<accession>A0A7J5DUL9</accession>
<dbReference type="AlphaFoldDB" id="A0A7J5DUL9"/>
<dbReference type="PROSITE" id="PS51819">
    <property type="entry name" value="VOC"/>
    <property type="match status" value="1"/>
</dbReference>